<name>A0A3G9IWB2_9BACL</name>
<gene>
    <name evidence="1" type="ORF">Back11_39270</name>
</gene>
<evidence type="ECO:0000313" key="1">
    <source>
        <dbReference type="EMBL" id="BBH22582.1"/>
    </source>
</evidence>
<dbReference type="RefSeq" id="WP_125660913.1">
    <property type="nucleotide sequence ID" value="NZ_AP019308.1"/>
</dbReference>
<dbReference type="AlphaFoldDB" id="A0A3G9IWB2"/>
<sequence length="409" mass="47337">MEDLYFDHSKSKLYEMLKHCINTVPYYSELIKLELPSLDNFTYDFFKTLPILKKDSINNDSKKFISNTVDVQSLEVETTSGTQGLQLICYKSKAESLIYAQKLWRARRSIAPSLRPLDKMAQFYAVRTYSDSIITDSIFLKENKLYLSSFDLSEEKLEQYWNEILKFKPKFIWGPASSIVNLARVVEKNNLLNHKFELIEVTGEFISEETINWLKSTLNSPVANHYGSSEFWAIAYTCNYNNSHIFDQDVFVESIYNNKINDNELVITTMSNKSWPLVRYRIGDIGLVTNEKCKCGKEYTLLLKQGRSVEFFTIGGKTIHAILISSLTNIVNQTSNEYIIDQYQIVKDSESSMTLVLNLRNKDKESEVIMFYEKELRKLLGNDVIITFEIVDKILSDPKTGKVKTLIIK</sequence>
<dbReference type="Proteomes" id="UP000275368">
    <property type="component" value="Chromosome"/>
</dbReference>
<dbReference type="KEGG" id="pbk:Back11_39270"/>
<organism evidence="1 2">
    <name type="scientific">Paenibacillus baekrokdamisoli</name>
    <dbReference type="NCBI Taxonomy" id="1712516"/>
    <lineage>
        <taxon>Bacteria</taxon>
        <taxon>Bacillati</taxon>
        <taxon>Bacillota</taxon>
        <taxon>Bacilli</taxon>
        <taxon>Bacillales</taxon>
        <taxon>Paenibacillaceae</taxon>
        <taxon>Paenibacillus</taxon>
    </lineage>
</organism>
<dbReference type="EMBL" id="AP019308">
    <property type="protein sequence ID" value="BBH22582.1"/>
    <property type="molecule type" value="Genomic_DNA"/>
</dbReference>
<dbReference type="OrthoDB" id="580775at2"/>
<protein>
    <submittedName>
        <fullName evidence="1">Uncharacterized protein</fullName>
    </submittedName>
</protein>
<evidence type="ECO:0000313" key="2">
    <source>
        <dbReference type="Proteomes" id="UP000275368"/>
    </source>
</evidence>
<proteinExistence type="predicted"/>
<reference evidence="1 2" key="1">
    <citation type="submission" date="2018-11" db="EMBL/GenBank/DDBJ databases">
        <title>Complete genome sequence of Paenibacillus baekrokdamisoli strain KCTC 33723.</title>
        <authorList>
            <person name="Kang S.W."/>
            <person name="Lee K.C."/>
            <person name="Kim K.K."/>
            <person name="Kim J.S."/>
            <person name="Kim D.S."/>
            <person name="Ko S.H."/>
            <person name="Yang S.H."/>
            <person name="Lee J.S."/>
        </authorList>
    </citation>
    <scope>NUCLEOTIDE SEQUENCE [LARGE SCALE GENOMIC DNA]</scope>
    <source>
        <strain evidence="1 2">KCTC 33723</strain>
    </source>
</reference>
<dbReference type="InterPro" id="IPR042099">
    <property type="entry name" value="ANL_N_sf"/>
</dbReference>
<dbReference type="SUPFAM" id="SSF56801">
    <property type="entry name" value="Acetyl-CoA synthetase-like"/>
    <property type="match status" value="1"/>
</dbReference>
<dbReference type="PANTHER" id="PTHR36932:SF1">
    <property type="entry name" value="CAPSULAR POLYSACCHARIDE BIOSYNTHESIS PROTEIN"/>
    <property type="match status" value="1"/>
</dbReference>
<dbReference type="InterPro" id="IPR053158">
    <property type="entry name" value="CapK_Type1_Caps_Biosynth"/>
</dbReference>
<dbReference type="Gene3D" id="3.40.50.12780">
    <property type="entry name" value="N-terminal domain of ligase-like"/>
    <property type="match status" value="1"/>
</dbReference>
<accession>A0A3G9IWB2</accession>
<dbReference type="PANTHER" id="PTHR36932">
    <property type="entry name" value="CAPSULAR POLYSACCHARIDE BIOSYNTHESIS PROTEIN"/>
    <property type="match status" value="1"/>
</dbReference>
<keyword evidence="2" id="KW-1185">Reference proteome</keyword>